<feature type="region of interest" description="Disordered" evidence="2">
    <location>
        <begin position="260"/>
        <end position="298"/>
    </location>
</feature>
<evidence type="ECO:0000313" key="4">
    <source>
        <dbReference type="Proteomes" id="UP000729402"/>
    </source>
</evidence>
<protein>
    <submittedName>
        <fullName evidence="3">Uncharacterized protein</fullName>
    </submittedName>
</protein>
<keyword evidence="4" id="KW-1185">Reference proteome</keyword>
<comment type="caution">
    <text evidence="3">The sequence shown here is derived from an EMBL/GenBank/DDBJ whole genome shotgun (WGS) entry which is preliminary data.</text>
</comment>
<keyword evidence="1" id="KW-0175">Coiled coil</keyword>
<feature type="region of interest" description="Disordered" evidence="2">
    <location>
        <begin position="1"/>
        <end position="89"/>
    </location>
</feature>
<feature type="compositionally biased region" description="Low complexity" evidence="2">
    <location>
        <begin position="35"/>
        <end position="45"/>
    </location>
</feature>
<evidence type="ECO:0000256" key="1">
    <source>
        <dbReference type="SAM" id="Coils"/>
    </source>
</evidence>
<reference evidence="3" key="1">
    <citation type="journal article" date="2021" name="bioRxiv">
        <title>Whole Genome Assembly and Annotation of Northern Wild Rice, Zizania palustris L., Supports a Whole Genome Duplication in the Zizania Genus.</title>
        <authorList>
            <person name="Haas M."/>
            <person name="Kono T."/>
            <person name="Macchietto M."/>
            <person name="Millas R."/>
            <person name="McGilp L."/>
            <person name="Shao M."/>
            <person name="Duquette J."/>
            <person name="Hirsch C.N."/>
            <person name="Kimball J."/>
        </authorList>
    </citation>
    <scope>NUCLEOTIDE SEQUENCE</scope>
    <source>
        <tissue evidence="3">Fresh leaf tissue</tissue>
    </source>
</reference>
<dbReference type="EMBL" id="JAAALK010000664">
    <property type="protein sequence ID" value="KAG8044478.1"/>
    <property type="molecule type" value="Genomic_DNA"/>
</dbReference>
<evidence type="ECO:0000256" key="2">
    <source>
        <dbReference type="SAM" id="MobiDB-lite"/>
    </source>
</evidence>
<feature type="coiled-coil region" evidence="1">
    <location>
        <begin position="185"/>
        <end position="212"/>
    </location>
</feature>
<organism evidence="3 4">
    <name type="scientific">Zizania palustris</name>
    <name type="common">Northern wild rice</name>
    <dbReference type="NCBI Taxonomy" id="103762"/>
    <lineage>
        <taxon>Eukaryota</taxon>
        <taxon>Viridiplantae</taxon>
        <taxon>Streptophyta</taxon>
        <taxon>Embryophyta</taxon>
        <taxon>Tracheophyta</taxon>
        <taxon>Spermatophyta</taxon>
        <taxon>Magnoliopsida</taxon>
        <taxon>Liliopsida</taxon>
        <taxon>Poales</taxon>
        <taxon>Poaceae</taxon>
        <taxon>BOP clade</taxon>
        <taxon>Oryzoideae</taxon>
        <taxon>Oryzeae</taxon>
        <taxon>Zizaniinae</taxon>
        <taxon>Zizania</taxon>
    </lineage>
</organism>
<reference evidence="3" key="2">
    <citation type="submission" date="2021-02" db="EMBL/GenBank/DDBJ databases">
        <authorList>
            <person name="Kimball J.A."/>
            <person name="Haas M.W."/>
            <person name="Macchietto M."/>
            <person name="Kono T."/>
            <person name="Duquette J."/>
            <person name="Shao M."/>
        </authorList>
    </citation>
    <scope>NUCLEOTIDE SEQUENCE</scope>
    <source>
        <tissue evidence="3">Fresh leaf tissue</tissue>
    </source>
</reference>
<evidence type="ECO:0000313" key="3">
    <source>
        <dbReference type="EMBL" id="KAG8044478.1"/>
    </source>
</evidence>
<proteinExistence type="predicted"/>
<dbReference type="Proteomes" id="UP000729402">
    <property type="component" value="Unassembled WGS sequence"/>
</dbReference>
<gene>
    <name evidence="3" type="ORF">GUJ93_ZPchr0495g2768</name>
</gene>
<name>A0A8J5VEM6_ZIZPA</name>
<accession>A0A8J5VEM6</accession>
<feature type="compositionally biased region" description="Basic and acidic residues" evidence="2">
    <location>
        <begin position="1"/>
        <end position="22"/>
    </location>
</feature>
<sequence>MPNPNKDKRYAKLKVSRGETRRGISPSPREVPSDMQMELEQLEQQGNDPHVFGTGYPAGGDAPFPRGTHDSEAGGSSSQPQVPPSTFAFPGWDDFLRQQQDFYSSFNSFVDTQAKGHEDYTSWNNASRTNVNTHFGHVYSHEQRTYDMVKELRDSQDRLKNSLSSPRLKVRTNNLDAFHWQNNLQESLMAQEEEYQERYDAQQQSIHELSNTVNVLGDAIFRSAQGESVEASNWRNLPNPSFHANPAPKKGLKNFLKSMFKSRIPPKAPSPQPVDQGTRWQPPPHSDFASREDLEDEQ</sequence>
<dbReference type="AlphaFoldDB" id="A0A8J5VEM6"/>